<dbReference type="KEGG" id="llu:AKJ09_08597"/>
<name>A0A0K1Q879_9BACT</name>
<feature type="domain" description="Malate synthase N-terminal" evidence="10">
    <location>
        <begin position="16"/>
        <end position="68"/>
    </location>
</feature>
<dbReference type="Pfam" id="PF20659">
    <property type="entry name" value="MS_C"/>
    <property type="match status" value="1"/>
</dbReference>
<sequence length="532" mass="59838">MATSGITLKGNGLDSGEHAAEVLTDDALTFVADLVRTFRPRVRELLGKRAERQAAFDRGELPDFLPSTPDVRDVRKADWACAPVPEILHDRRVEITGPVERKMIINALNSGANVFMADFEDSTTPTWSNVVDGQKNLIDAVRRTITFEQGPKKYALNEKTAVLFVRPRGWHLPEKHLLVDGEISPGALVDFGLYFFHNAKELVRRGAGPFFYLPKMESHLEARLWNDVFVRAQEKLGLPRGTIKATVLIETLPAAFEMDEILSELREHSAGLNCGRWDYIFSFIKKRANDPAALLPDRGQVTMDKAFLNAYVQLLIRTCHRRGVHAMGGMAAQIPIKDDVKKNEEALAKVRADKLREVKNGHDGTWVAHPGLVALARDIFDANMKGKNQIDKKRDDVQVGRKDLLEPTPGTRTEEGLRHNVRVGIQYLESWLRGVGCVPIYNLMEDAATAEISRAQVWQWIKHQAPLADGSVVSRERFEKVVAEEMERIRSEVGDAKFNGGKFPEARAMFERLSLAPRFEEFLTLPAYELVT</sequence>
<dbReference type="Proteomes" id="UP000064967">
    <property type="component" value="Chromosome"/>
</dbReference>
<keyword evidence="13" id="KW-1185">Reference proteome</keyword>
<keyword evidence="4 8" id="KW-0816">Tricarboxylic acid cycle</keyword>
<evidence type="ECO:0000256" key="7">
    <source>
        <dbReference type="PIRSR" id="PIRSR001363-1"/>
    </source>
</evidence>
<dbReference type="NCBIfam" id="TIGR01344">
    <property type="entry name" value="malate_syn_A"/>
    <property type="match status" value="1"/>
</dbReference>
<evidence type="ECO:0000256" key="1">
    <source>
        <dbReference type="ARBA" id="ARBA00006394"/>
    </source>
</evidence>
<accession>A0A0K1Q879</accession>
<dbReference type="PANTHER" id="PTHR42902:SF1">
    <property type="entry name" value="MALATE SYNTHASE 1-RELATED"/>
    <property type="match status" value="1"/>
</dbReference>
<dbReference type="PIRSF" id="PIRSF001363">
    <property type="entry name" value="Malate_synth"/>
    <property type="match status" value="1"/>
</dbReference>
<dbReference type="Pfam" id="PF20656">
    <property type="entry name" value="MS_N"/>
    <property type="match status" value="1"/>
</dbReference>
<dbReference type="InterPro" id="IPR006252">
    <property type="entry name" value="Malate_synthA"/>
</dbReference>
<evidence type="ECO:0000259" key="11">
    <source>
        <dbReference type="Pfam" id="PF20659"/>
    </source>
</evidence>
<dbReference type="UniPathway" id="UPA00703">
    <property type="reaction ID" value="UER00720"/>
</dbReference>
<dbReference type="GO" id="GO:0006097">
    <property type="term" value="P:glyoxylate cycle"/>
    <property type="evidence" value="ECO:0007669"/>
    <property type="project" value="UniProtKB-UniPathway"/>
</dbReference>
<protein>
    <recommendedName>
        <fullName evidence="2 8">Malate synthase</fullName>
        <ecNumber evidence="2 8">2.3.3.9</ecNumber>
    </recommendedName>
</protein>
<evidence type="ECO:0000259" key="10">
    <source>
        <dbReference type="Pfam" id="PF20656"/>
    </source>
</evidence>
<dbReference type="Gene3D" id="3.20.20.360">
    <property type="entry name" value="Malate synthase, domain 3"/>
    <property type="match status" value="1"/>
</dbReference>
<reference evidence="12 13" key="1">
    <citation type="submission" date="2015-08" db="EMBL/GenBank/DDBJ databases">
        <authorList>
            <person name="Babu N.S."/>
            <person name="Beckwith C.J."/>
            <person name="Beseler K.G."/>
            <person name="Brison A."/>
            <person name="Carone J.V."/>
            <person name="Caskin T.P."/>
            <person name="Diamond M."/>
            <person name="Durham M.E."/>
            <person name="Foxe J.M."/>
            <person name="Go M."/>
            <person name="Henderson B.A."/>
            <person name="Jones I.B."/>
            <person name="McGettigan J.A."/>
            <person name="Micheletti S.J."/>
            <person name="Nasrallah M.E."/>
            <person name="Ortiz D."/>
            <person name="Piller C.R."/>
            <person name="Privatt S.R."/>
            <person name="Schneider S.L."/>
            <person name="Sharp S."/>
            <person name="Smith T.C."/>
            <person name="Stanton J.D."/>
            <person name="Ullery H.E."/>
            <person name="Wilson R.J."/>
            <person name="Serrano M.G."/>
            <person name="Buck G."/>
            <person name="Lee V."/>
            <person name="Wang Y."/>
            <person name="Carvalho R."/>
            <person name="Voegtly L."/>
            <person name="Shi R."/>
            <person name="Duckworth R."/>
            <person name="Johnson A."/>
            <person name="Loviza R."/>
            <person name="Walstead R."/>
            <person name="Shah Z."/>
            <person name="Kiflezghi M."/>
            <person name="Wade K."/>
            <person name="Ball S.L."/>
            <person name="Bradley K.W."/>
            <person name="Asai D.J."/>
            <person name="Bowman C.A."/>
            <person name="Russell D.A."/>
            <person name="Pope W.H."/>
            <person name="Jacobs-Sera D."/>
            <person name="Hendrix R.W."/>
            <person name="Hatfull G.F."/>
        </authorList>
    </citation>
    <scope>NUCLEOTIDE SEQUENCE [LARGE SCALE GENOMIC DNA]</scope>
    <source>
        <strain evidence="12 13">DSM 27648</strain>
    </source>
</reference>
<dbReference type="GO" id="GO:0006099">
    <property type="term" value="P:tricarboxylic acid cycle"/>
    <property type="evidence" value="ECO:0007669"/>
    <property type="project" value="UniProtKB-KW"/>
</dbReference>
<dbReference type="GO" id="GO:0005737">
    <property type="term" value="C:cytoplasm"/>
    <property type="evidence" value="ECO:0007669"/>
    <property type="project" value="TreeGrafter"/>
</dbReference>
<dbReference type="InterPro" id="IPR019830">
    <property type="entry name" value="Malate_synthase_CS"/>
</dbReference>
<dbReference type="STRING" id="1391654.AKJ09_08597"/>
<dbReference type="InterPro" id="IPR001465">
    <property type="entry name" value="Malate_synthase_TIM"/>
</dbReference>
<dbReference type="OrthoDB" id="9768429at2"/>
<dbReference type="InterPro" id="IPR046363">
    <property type="entry name" value="MS_N_TIM-barrel_dom"/>
</dbReference>
<evidence type="ECO:0000313" key="12">
    <source>
        <dbReference type="EMBL" id="AKV01934.1"/>
    </source>
</evidence>
<organism evidence="12 13">
    <name type="scientific">Labilithrix luteola</name>
    <dbReference type="NCBI Taxonomy" id="1391654"/>
    <lineage>
        <taxon>Bacteria</taxon>
        <taxon>Pseudomonadati</taxon>
        <taxon>Myxococcota</taxon>
        <taxon>Polyangia</taxon>
        <taxon>Polyangiales</taxon>
        <taxon>Labilitrichaceae</taxon>
        <taxon>Labilithrix</taxon>
    </lineage>
</organism>
<comment type="catalytic activity">
    <reaction evidence="6 8">
        <text>glyoxylate + acetyl-CoA + H2O = (S)-malate + CoA + H(+)</text>
        <dbReference type="Rhea" id="RHEA:18181"/>
        <dbReference type="ChEBI" id="CHEBI:15377"/>
        <dbReference type="ChEBI" id="CHEBI:15378"/>
        <dbReference type="ChEBI" id="CHEBI:15589"/>
        <dbReference type="ChEBI" id="CHEBI:36655"/>
        <dbReference type="ChEBI" id="CHEBI:57287"/>
        <dbReference type="ChEBI" id="CHEBI:57288"/>
        <dbReference type="EC" id="2.3.3.9"/>
    </reaction>
</comment>
<keyword evidence="5 8" id="KW-0808">Transferase</keyword>
<feature type="domain" description="Malate synthase TIM barrel" evidence="9">
    <location>
        <begin position="162"/>
        <end position="406"/>
    </location>
</feature>
<dbReference type="InterPro" id="IPR044856">
    <property type="entry name" value="Malate_synth_C_sf"/>
</dbReference>
<dbReference type="FunFam" id="1.20.1220.12:FF:000001">
    <property type="entry name" value="Malate synthase"/>
    <property type="match status" value="1"/>
</dbReference>
<keyword evidence="3 8" id="KW-0329">Glyoxylate bypass</keyword>
<dbReference type="SUPFAM" id="SSF51645">
    <property type="entry name" value="Malate synthase G"/>
    <property type="match status" value="1"/>
</dbReference>
<dbReference type="RefSeq" id="WP_146652936.1">
    <property type="nucleotide sequence ID" value="NZ_CP012333.1"/>
</dbReference>
<dbReference type="Pfam" id="PF01274">
    <property type="entry name" value="MS_TIM-barrel"/>
    <property type="match status" value="1"/>
</dbReference>
<evidence type="ECO:0000256" key="8">
    <source>
        <dbReference type="RuleBase" id="RU000555"/>
    </source>
</evidence>
<feature type="domain" description="Malate synthase C-terminal" evidence="11">
    <location>
        <begin position="412"/>
        <end position="530"/>
    </location>
</feature>
<dbReference type="PATRIC" id="fig|1391654.3.peg.8711"/>
<proteinExistence type="inferred from homology"/>
<dbReference type="InterPro" id="IPR011076">
    <property type="entry name" value="Malate_synth_sf"/>
</dbReference>
<evidence type="ECO:0000256" key="5">
    <source>
        <dbReference type="ARBA" id="ARBA00022679"/>
    </source>
</evidence>
<evidence type="ECO:0000256" key="3">
    <source>
        <dbReference type="ARBA" id="ARBA00022435"/>
    </source>
</evidence>
<dbReference type="FunFam" id="3.20.20.360:FF:000001">
    <property type="entry name" value="Malate synthase"/>
    <property type="match status" value="1"/>
</dbReference>
<comment type="pathway">
    <text evidence="8">Carbohydrate metabolism; glyoxylate cycle; (S)-malate from isocitrate: step 2/2.</text>
</comment>
<dbReference type="PROSITE" id="PS00510">
    <property type="entry name" value="MALATE_SYNTHASE"/>
    <property type="match status" value="1"/>
</dbReference>
<dbReference type="Gene3D" id="1.20.1220.12">
    <property type="entry name" value="Malate synthase, domain III"/>
    <property type="match status" value="1"/>
</dbReference>
<dbReference type="EMBL" id="CP012333">
    <property type="protein sequence ID" value="AKV01934.1"/>
    <property type="molecule type" value="Genomic_DNA"/>
</dbReference>
<evidence type="ECO:0000256" key="4">
    <source>
        <dbReference type="ARBA" id="ARBA00022532"/>
    </source>
</evidence>
<comment type="similarity">
    <text evidence="1 8">Belongs to the malate synthase family.</text>
</comment>
<gene>
    <name evidence="12" type="ORF">AKJ09_08597</name>
</gene>
<dbReference type="InterPro" id="IPR048356">
    <property type="entry name" value="MS_N"/>
</dbReference>
<dbReference type="PANTHER" id="PTHR42902">
    <property type="entry name" value="MALATE SYNTHASE"/>
    <property type="match status" value="1"/>
</dbReference>
<dbReference type="GO" id="GO:0004474">
    <property type="term" value="F:malate synthase activity"/>
    <property type="evidence" value="ECO:0007669"/>
    <property type="project" value="UniProtKB-EC"/>
</dbReference>
<evidence type="ECO:0000256" key="2">
    <source>
        <dbReference type="ARBA" id="ARBA00012636"/>
    </source>
</evidence>
<dbReference type="InterPro" id="IPR048355">
    <property type="entry name" value="MS_C"/>
</dbReference>
<evidence type="ECO:0000313" key="13">
    <source>
        <dbReference type="Proteomes" id="UP000064967"/>
    </source>
</evidence>
<evidence type="ECO:0000259" key="9">
    <source>
        <dbReference type="Pfam" id="PF01274"/>
    </source>
</evidence>
<dbReference type="CDD" id="cd00727">
    <property type="entry name" value="malate_synt_A"/>
    <property type="match status" value="1"/>
</dbReference>
<feature type="active site" description="Proton donor" evidence="7">
    <location>
        <position position="446"/>
    </location>
</feature>
<evidence type="ECO:0000256" key="6">
    <source>
        <dbReference type="ARBA" id="ARBA00047918"/>
    </source>
</evidence>
<dbReference type="AlphaFoldDB" id="A0A0K1Q879"/>
<feature type="active site" description="Proton acceptor" evidence="7">
    <location>
        <position position="166"/>
    </location>
</feature>
<dbReference type="EC" id="2.3.3.9" evidence="2 8"/>